<sequence>MTALTSPVPHPLGLLWPDAPGWIHEGLEWVIGVEWPEGDEKAVWDLAEEWYGVAGLLTVPLENASDAAGSF</sequence>
<dbReference type="InterPro" id="IPR057746">
    <property type="entry name" value="CpnT-like_N"/>
</dbReference>
<accession>A0ABT9N7L6</accession>
<dbReference type="Proteomes" id="UP001240984">
    <property type="component" value="Unassembled WGS sequence"/>
</dbReference>
<gene>
    <name evidence="2" type="ORF">J2S43_008030</name>
</gene>
<comment type="caution">
    <text evidence="2">The sequence shown here is derived from an EMBL/GenBank/DDBJ whole genome shotgun (WGS) entry which is preliminary data.</text>
</comment>
<proteinExistence type="predicted"/>
<evidence type="ECO:0000313" key="2">
    <source>
        <dbReference type="EMBL" id="MDP9799518.1"/>
    </source>
</evidence>
<reference evidence="2 3" key="1">
    <citation type="submission" date="2023-07" db="EMBL/GenBank/DDBJ databases">
        <title>Sequencing the genomes of 1000 actinobacteria strains.</title>
        <authorList>
            <person name="Klenk H.-P."/>
        </authorList>
    </citation>
    <scope>NUCLEOTIDE SEQUENCE [LARGE SCALE GENOMIC DNA]</scope>
    <source>
        <strain evidence="2 3">DSM 44710</strain>
    </source>
</reference>
<organism evidence="2 3">
    <name type="scientific">Catenuloplanes nepalensis</name>
    <dbReference type="NCBI Taxonomy" id="587533"/>
    <lineage>
        <taxon>Bacteria</taxon>
        <taxon>Bacillati</taxon>
        <taxon>Actinomycetota</taxon>
        <taxon>Actinomycetes</taxon>
        <taxon>Micromonosporales</taxon>
        <taxon>Micromonosporaceae</taxon>
        <taxon>Catenuloplanes</taxon>
    </lineage>
</organism>
<keyword evidence="3" id="KW-1185">Reference proteome</keyword>
<evidence type="ECO:0000313" key="3">
    <source>
        <dbReference type="Proteomes" id="UP001240984"/>
    </source>
</evidence>
<feature type="domain" description="Outer membrane channel protein CpnT-like N-terminal" evidence="1">
    <location>
        <begin position="23"/>
        <end position="69"/>
    </location>
</feature>
<name>A0ABT9N7L6_9ACTN</name>
<dbReference type="Pfam" id="PF25547">
    <property type="entry name" value="WXG100_2"/>
    <property type="match status" value="1"/>
</dbReference>
<protein>
    <recommendedName>
        <fullName evidence="1">Outer membrane channel protein CpnT-like N-terminal domain-containing protein</fullName>
    </recommendedName>
</protein>
<evidence type="ECO:0000259" key="1">
    <source>
        <dbReference type="Pfam" id="PF25547"/>
    </source>
</evidence>
<dbReference type="EMBL" id="JAUSRA010000001">
    <property type="protein sequence ID" value="MDP9799518.1"/>
    <property type="molecule type" value="Genomic_DNA"/>
</dbReference>